<accession>A0AAV4FC96</accession>
<protein>
    <submittedName>
        <fullName evidence="2">Uncharacterized protein</fullName>
    </submittedName>
</protein>
<organism evidence="2 3">
    <name type="scientific">Elysia marginata</name>
    <dbReference type="NCBI Taxonomy" id="1093978"/>
    <lineage>
        <taxon>Eukaryota</taxon>
        <taxon>Metazoa</taxon>
        <taxon>Spiralia</taxon>
        <taxon>Lophotrochozoa</taxon>
        <taxon>Mollusca</taxon>
        <taxon>Gastropoda</taxon>
        <taxon>Heterobranchia</taxon>
        <taxon>Euthyneura</taxon>
        <taxon>Panpulmonata</taxon>
        <taxon>Sacoglossa</taxon>
        <taxon>Placobranchoidea</taxon>
        <taxon>Plakobranchidae</taxon>
        <taxon>Elysia</taxon>
    </lineage>
</organism>
<feature type="region of interest" description="Disordered" evidence="1">
    <location>
        <begin position="1"/>
        <end position="20"/>
    </location>
</feature>
<evidence type="ECO:0000256" key="1">
    <source>
        <dbReference type="SAM" id="MobiDB-lite"/>
    </source>
</evidence>
<comment type="caution">
    <text evidence="2">The sequence shown here is derived from an EMBL/GenBank/DDBJ whole genome shotgun (WGS) entry which is preliminary data.</text>
</comment>
<dbReference type="AlphaFoldDB" id="A0AAV4FC96"/>
<dbReference type="EMBL" id="BMAT01000648">
    <property type="protein sequence ID" value="GFR70308.1"/>
    <property type="molecule type" value="Genomic_DNA"/>
</dbReference>
<sequence length="93" mass="11617">MISTSQKPDTRISRRYDKYKRNKYKQDTRNLRRYDKYKRNKYKQDTRNLRRYDKYKPNTRISRRHDNKNKLVIRISRGMISSSQKPDTRISGW</sequence>
<dbReference type="Proteomes" id="UP000762676">
    <property type="component" value="Unassembled WGS sequence"/>
</dbReference>
<evidence type="ECO:0000313" key="2">
    <source>
        <dbReference type="EMBL" id="GFR70308.1"/>
    </source>
</evidence>
<proteinExistence type="predicted"/>
<reference evidence="2 3" key="1">
    <citation type="journal article" date="2021" name="Elife">
        <title>Chloroplast acquisition without the gene transfer in kleptoplastic sea slugs, Plakobranchus ocellatus.</title>
        <authorList>
            <person name="Maeda T."/>
            <person name="Takahashi S."/>
            <person name="Yoshida T."/>
            <person name="Shimamura S."/>
            <person name="Takaki Y."/>
            <person name="Nagai Y."/>
            <person name="Toyoda A."/>
            <person name="Suzuki Y."/>
            <person name="Arimoto A."/>
            <person name="Ishii H."/>
            <person name="Satoh N."/>
            <person name="Nishiyama T."/>
            <person name="Hasebe M."/>
            <person name="Maruyama T."/>
            <person name="Minagawa J."/>
            <person name="Obokata J."/>
            <person name="Shigenobu S."/>
        </authorList>
    </citation>
    <scope>NUCLEOTIDE SEQUENCE [LARGE SCALE GENOMIC DNA]</scope>
</reference>
<gene>
    <name evidence="2" type="ORF">ElyMa_000324400</name>
</gene>
<keyword evidence="3" id="KW-1185">Reference proteome</keyword>
<feature type="region of interest" description="Disordered" evidence="1">
    <location>
        <begin position="43"/>
        <end position="70"/>
    </location>
</feature>
<feature type="compositionally biased region" description="Basic and acidic residues" evidence="1">
    <location>
        <begin position="43"/>
        <end position="56"/>
    </location>
</feature>
<evidence type="ECO:0000313" key="3">
    <source>
        <dbReference type="Proteomes" id="UP000762676"/>
    </source>
</evidence>
<name>A0AAV4FC96_9GAST</name>